<evidence type="ECO:0000313" key="1">
    <source>
        <dbReference type="EnsemblMetazoa" id="ASTEI07003-PA"/>
    </source>
</evidence>
<dbReference type="VEuPathDB" id="VectorBase:ASTE010840"/>
<reference evidence="1" key="2">
    <citation type="submission" date="2020-05" db="UniProtKB">
        <authorList>
            <consortium name="EnsemblMetazoa"/>
        </authorList>
    </citation>
    <scope>IDENTIFICATION</scope>
    <source>
        <strain evidence="1">Indian</strain>
    </source>
</reference>
<dbReference type="VEuPathDB" id="VectorBase:ASTEI20_042933"/>
<proteinExistence type="predicted"/>
<keyword evidence="2" id="KW-1185">Reference proteome</keyword>
<sequence>MSRVKFNHLVLGWHLQRIEQVDSQKTPSISKVRPLITPASLQISSRGRVVFSIVPATTGGQQQQQQQHQQDALDITEEAFLSPEYINSLGKTIQFSESDVEKMWIYSLGVTLQRTVSSFAVNHQQQQQQHQQQQEYDGALHLLTEDALTPLDHVVLAMCEANLYQRASLMFLLDTDFDFEYFRVLEEYY</sequence>
<dbReference type="VEuPathDB" id="VectorBase:ASTEI07003"/>
<name>A0A182YEW7_ANOST</name>
<reference evidence="2" key="1">
    <citation type="journal article" date="2014" name="Genome Biol.">
        <title>Genome analysis of a major urban malaria vector mosquito, Anopheles stephensi.</title>
        <authorList>
            <person name="Jiang X."/>
            <person name="Peery A."/>
            <person name="Hall A.B."/>
            <person name="Sharma A."/>
            <person name="Chen X.G."/>
            <person name="Waterhouse R.M."/>
            <person name="Komissarov A."/>
            <person name="Riehle M.M."/>
            <person name="Shouche Y."/>
            <person name="Sharakhova M.V."/>
            <person name="Lawson D."/>
            <person name="Pakpour N."/>
            <person name="Arensburger P."/>
            <person name="Davidson V.L."/>
            <person name="Eiglmeier K."/>
            <person name="Emrich S."/>
            <person name="George P."/>
            <person name="Kennedy R.C."/>
            <person name="Mane S.P."/>
            <person name="Maslen G."/>
            <person name="Oringanje C."/>
            <person name="Qi Y."/>
            <person name="Settlage R."/>
            <person name="Tojo M."/>
            <person name="Tubio J.M."/>
            <person name="Unger M.F."/>
            <person name="Wang B."/>
            <person name="Vernick K.D."/>
            <person name="Ribeiro J.M."/>
            <person name="James A.A."/>
            <person name="Michel K."/>
            <person name="Riehle M.A."/>
            <person name="Luckhart S."/>
            <person name="Sharakhov I.V."/>
            <person name="Tu Z."/>
        </authorList>
    </citation>
    <scope>NUCLEOTIDE SEQUENCE [LARGE SCALE GENOMIC DNA]</scope>
    <source>
        <strain evidence="2">Indian</strain>
    </source>
</reference>
<protein>
    <submittedName>
        <fullName evidence="1">Uncharacterized protein</fullName>
    </submittedName>
</protein>
<dbReference type="EnsemblMetazoa" id="ASTEI07003-RA">
    <property type="protein sequence ID" value="ASTEI07003-PA"/>
    <property type="gene ID" value="ASTEI07003"/>
</dbReference>
<dbReference type="Proteomes" id="UP000076408">
    <property type="component" value="Unassembled WGS sequence"/>
</dbReference>
<evidence type="ECO:0000313" key="2">
    <source>
        <dbReference type="Proteomes" id="UP000076408"/>
    </source>
</evidence>
<accession>A0A182YEW7</accession>
<dbReference type="AlphaFoldDB" id="A0A182YEW7"/>
<organism evidence="1 2">
    <name type="scientific">Anopheles stephensi</name>
    <name type="common">Indo-Pakistan malaria mosquito</name>
    <dbReference type="NCBI Taxonomy" id="30069"/>
    <lineage>
        <taxon>Eukaryota</taxon>
        <taxon>Metazoa</taxon>
        <taxon>Ecdysozoa</taxon>
        <taxon>Arthropoda</taxon>
        <taxon>Hexapoda</taxon>
        <taxon>Insecta</taxon>
        <taxon>Pterygota</taxon>
        <taxon>Neoptera</taxon>
        <taxon>Endopterygota</taxon>
        <taxon>Diptera</taxon>
        <taxon>Nematocera</taxon>
        <taxon>Culicoidea</taxon>
        <taxon>Culicidae</taxon>
        <taxon>Anophelinae</taxon>
        <taxon>Anopheles</taxon>
    </lineage>
</organism>